<dbReference type="GO" id="GO:0008381">
    <property type="term" value="F:mechanosensitive monoatomic ion channel activity"/>
    <property type="evidence" value="ECO:0007669"/>
    <property type="project" value="InterPro"/>
</dbReference>
<keyword evidence="4 6" id="KW-1133">Transmembrane helix</keyword>
<dbReference type="SUPFAM" id="SSF50182">
    <property type="entry name" value="Sm-like ribonucleoproteins"/>
    <property type="match status" value="1"/>
</dbReference>
<evidence type="ECO:0000259" key="8">
    <source>
        <dbReference type="Pfam" id="PF21082"/>
    </source>
</evidence>
<dbReference type="PANTHER" id="PTHR30414">
    <property type="entry name" value="MINICONDUCTANCE MECHANOSENSITIVE CHANNEL YBDG"/>
    <property type="match status" value="1"/>
</dbReference>
<accession>A0A562DJB9</accession>
<feature type="domain" description="Mechanosensitive ion channel MscS" evidence="7">
    <location>
        <begin position="196"/>
        <end position="264"/>
    </location>
</feature>
<gene>
    <name evidence="9" type="ORF">L613_003300000150</name>
</gene>
<dbReference type="EMBL" id="VLJS01000062">
    <property type="protein sequence ID" value="TWH09667.1"/>
    <property type="molecule type" value="Genomic_DNA"/>
</dbReference>
<evidence type="ECO:0000256" key="5">
    <source>
        <dbReference type="ARBA" id="ARBA00023136"/>
    </source>
</evidence>
<proteinExistence type="inferred from homology"/>
<dbReference type="InterPro" id="IPR030192">
    <property type="entry name" value="YbdG"/>
</dbReference>
<comment type="caution">
    <text evidence="9">The sequence shown here is derived from an EMBL/GenBank/DDBJ whole genome shotgun (WGS) entry which is preliminary data.</text>
</comment>
<keyword evidence="3 6" id="KW-0812">Transmembrane</keyword>
<comment type="subcellular location">
    <subcellularLocation>
        <location evidence="1">Endomembrane system</location>
        <topology evidence="1">Multi-pass membrane protein</topology>
    </subcellularLocation>
</comment>
<dbReference type="GO" id="GO:0071470">
    <property type="term" value="P:cellular response to osmotic stress"/>
    <property type="evidence" value="ECO:0007669"/>
    <property type="project" value="InterPro"/>
</dbReference>
<dbReference type="GO" id="GO:0005886">
    <property type="term" value="C:plasma membrane"/>
    <property type="evidence" value="ECO:0007669"/>
    <property type="project" value="TreeGrafter"/>
</dbReference>
<dbReference type="Pfam" id="PF21082">
    <property type="entry name" value="MS_channel_3rd"/>
    <property type="match status" value="1"/>
</dbReference>
<organism evidence="9 10">
    <name type="scientific">Pseudoxanthomonas taiwanensis J19</name>
    <dbReference type="NCBI Taxonomy" id="935569"/>
    <lineage>
        <taxon>Bacteria</taxon>
        <taxon>Pseudomonadati</taxon>
        <taxon>Pseudomonadota</taxon>
        <taxon>Gammaproteobacteria</taxon>
        <taxon>Lysobacterales</taxon>
        <taxon>Lysobacteraceae</taxon>
        <taxon>Pseudoxanthomonas</taxon>
    </lineage>
</organism>
<dbReference type="InterPro" id="IPR049278">
    <property type="entry name" value="MS_channel_C"/>
</dbReference>
<dbReference type="InterPro" id="IPR006685">
    <property type="entry name" value="MscS_channel_2nd"/>
</dbReference>
<dbReference type="AlphaFoldDB" id="A0A562DJB9"/>
<dbReference type="InterPro" id="IPR010920">
    <property type="entry name" value="LSM_dom_sf"/>
</dbReference>
<evidence type="ECO:0000313" key="9">
    <source>
        <dbReference type="EMBL" id="TWH09667.1"/>
    </source>
</evidence>
<dbReference type="InterPro" id="IPR023408">
    <property type="entry name" value="MscS_beta-dom_sf"/>
</dbReference>
<evidence type="ECO:0000256" key="2">
    <source>
        <dbReference type="ARBA" id="ARBA00008017"/>
    </source>
</evidence>
<evidence type="ECO:0000259" key="7">
    <source>
        <dbReference type="Pfam" id="PF00924"/>
    </source>
</evidence>
<protein>
    <submittedName>
        <fullName evidence="9">Miniconductance mechanosensitive channel</fullName>
    </submittedName>
</protein>
<evidence type="ECO:0000313" key="10">
    <source>
        <dbReference type="Proteomes" id="UP000321583"/>
    </source>
</evidence>
<feature type="transmembrane region" description="Helical" evidence="6">
    <location>
        <begin position="105"/>
        <end position="130"/>
    </location>
</feature>
<feature type="transmembrane region" description="Helical" evidence="6">
    <location>
        <begin position="29"/>
        <end position="50"/>
    </location>
</feature>
<dbReference type="PANTHER" id="PTHR30414:SF0">
    <property type="entry name" value="MINICONDUCTANCE MECHANOSENSITIVE CHANNEL YBDG"/>
    <property type="match status" value="1"/>
</dbReference>
<dbReference type="Proteomes" id="UP000321583">
    <property type="component" value="Unassembled WGS sequence"/>
</dbReference>
<name>A0A562DJB9_9GAMM</name>
<dbReference type="GO" id="GO:0012505">
    <property type="term" value="C:endomembrane system"/>
    <property type="evidence" value="ECO:0007669"/>
    <property type="project" value="UniProtKB-SubCell"/>
</dbReference>
<evidence type="ECO:0000256" key="3">
    <source>
        <dbReference type="ARBA" id="ARBA00022692"/>
    </source>
</evidence>
<evidence type="ECO:0000256" key="6">
    <source>
        <dbReference type="SAM" id="Phobius"/>
    </source>
</evidence>
<keyword evidence="10" id="KW-1185">Reference proteome</keyword>
<feature type="transmembrane region" description="Helical" evidence="6">
    <location>
        <begin position="176"/>
        <end position="194"/>
    </location>
</feature>
<feature type="transmembrane region" description="Helical" evidence="6">
    <location>
        <begin position="79"/>
        <end position="99"/>
    </location>
</feature>
<dbReference type="Pfam" id="PF00924">
    <property type="entry name" value="MS_channel_2nd"/>
    <property type="match status" value="1"/>
</dbReference>
<feature type="domain" description="Mechanosensitive ion channel MscS C-terminal" evidence="8">
    <location>
        <begin position="346"/>
        <end position="407"/>
    </location>
</feature>
<dbReference type="Gene3D" id="2.30.30.60">
    <property type="match status" value="1"/>
</dbReference>
<feature type="transmembrane region" description="Helical" evidence="6">
    <location>
        <begin position="151"/>
        <end position="170"/>
    </location>
</feature>
<sequence>MVWGVSTAGDWTSLIGLHGVRDLLAPWPWAWPALLLALLLGAAAIANFVTKRILLRGLRRLLAMLASQTGKAGIADMRVIPRLANVVPAMVISSGIGWIPDLPPALVAFVHGACQAWVVLTLALAVSHALDAANELYERRPDARNKPIKGYLQVAKIVVFALAGLSIVATLAGVKLLHLLTGLGAATAVLMLVFQDTLLSLVASVQISGDGRVRIGDWIEMPSQNADGDVIDIALHTVTVQNWDKTVTTIPTKKLISESFKNWRGMQEAGGRRIKRALYLDQSSVRFLEPEERQRLGRFVLLREYLAQKERELAEWNAGLGEDGQLPVNARRITNLGTFRAYVERYLRRHPGVHQDMTLLVRQLQPGADGIPLEIYCFTNDTRWAVYEGIQSDIFDHLLAILPEFGLRVFQQPGGADFRALLAERGGQGPLAPAS</sequence>
<evidence type="ECO:0000256" key="1">
    <source>
        <dbReference type="ARBA" id="ARBA00004127"/>
    </source>
</evidence>
<keyword evidence="5 6" id="KW-0472">Membrane</keyword>
<comment type="similarity">
    <text evidence="2">Belongs to the MscS (TC 1.A.23) family.</text>
</comment>
<reference evidence="9 10" key="1">
    <citation type="submission" date="2019-07" db="EMBL/GenBank/DDBJ databases">
        <title>Genome sequencing of lignin-degrading bacterial isolates.</title>
        <authorList>
            <person name="Gladden J."/>
        </authorList>
    </citation>
    <scope>NUCLEOTIDE SEQUENCE [LARGE SCALE GENOMIC DNA]</scope>
    <source>
        <strain evidence="9 10">J19</strain>
    </source>
</reference>
<evidence type="ECO:0000256" key="4">
    <source>
        <dbReference type="ARBA" id="ARBA00022989"/>
    </source>
</evidence>